<name>A0A0W8FGQ8_9ZZZZ</name>
<keyword evidence="3" id="KW-1003">Cell membrane</keyword>
<dbReference type="EMBL" id="LNQE01001233">
    <property type="protein sequence ID" value="KUG20036.1"/>
    <property type="molecule type" value="Genomic_DNA"/>
</dbReference>
<keyword evidence="12 14" id="KW-0472">Membrane</keyword>
<evidence type="ECO:0000256" key="4">
    <source>
        <dbReference type="ARBA" id="ARBA00022496"/>
    </source>
</evidence>
<keyword evidence="7" id="KW-0547">Nucleotide-binding</keyword>
<evidence type="ECO:0000256" key="11">
    <source>
        <dbReference type="ARBA" id="ARBA00023134"/>
    </source>
</evidence>
<gene>
    <name evidence="16" type="ORF">ASZ90_010238</name>
</gene>
<keyword evidence="5" id="KW-0997">Cell inner membrane</keyword>
<organism evidence="16">
    <name type="scientific">hydrocarbon metagenome</name>
    <dbReference type="NCBI Taxonomy" id="938273"/>
    <lineage>
        <taxon>unclassified sequences</taxon>
        <taxon>metagenomes</taxon>
        <taxon>ecological metagenomes</taxon>
    </lineage>
</organism>
<feature type="transmembrane region" description="Helical" evidence="14">
    <location>
        <begin position="605"/>
        <end position="625"/>
    </location>
</feature>
<evidence type="ECO:0000256" key="10">
    <source>
        <dbReference type="ARBA" id="ARBA00023065"/>
    </source>
</evidence>
<protein>
    <recommendedName>
        <fullName evidence="13">Ferrous iron transport protein B</fullName>
    </recommendedName>
</protein>
<feature type="transmembrane region" description="Helical" evidence="14">
    <location>
        <begin position="337"/>
        <end position="359"/>
    </location>
</feature>
<dbReference type="GO" id="GO:0005525">
    <property type="term" value="F:GTP binding"/>
    <property type="evidence" value="ECO:0007669"/>
    <property type="project" value="UniProtKB-KW"/>
</dbReference>
<evidence type="ECO:0000256" key="2">
    <source>
        <dbReference type="ARBA" id="ARBA00022448"/>
    </source>
</evidence>
<dbReference type="Gene3D" id="1.10.287.1770">
    <property type="match status" value="1"/>
</dbReference>
<evidence type="ECO:0000256" key="3">
    <source>
        <dbReference type="ARBA" id="ARBA00022475"/>
    </source>
</evidence>
<dbReference type="InterPro" id="IPR041069">
    <property type="entry name" value="FeoB_Cyto"/>
</dbReference>
<sequence length="663" mass="70599">MQQFTVALAGNPNVGKTTIFNAVTGSRQHVGNWPGVTVEKKTGRISHRGIEIDVVDLPGTYSLTAYSLDEIVARDFILDEKPDVVIQVVDATNLERNLYLTTQLMEIGAPLVVALNVADLAEARGDAIDAERLQSLLAIPVVRTVGNRGEGIEDMLDAAIREAESPPRHEHTVGYGDDAEAAIARLVTALSADADLAGHYPLRWLAVRLLEGDEHADCRLEGSPAREAALEILAGIDREACEAALADKRYEVIAAILAQVCRLAPEKISASDRIDRVVTNRYLGIPIFLALMWGAFELTFAVGGFFGEAIEAGFGVLGEAAATIEPGWLASLIGDGILGGVGAVLAFVPHIFILFLILSIMEASGYLARAAFIMDRLMYAFGLPGKAFIPMLMGFGCNVPAIMATRTIEDHKERLITIMVNPFISCGARLPIYVLFTGIFFGREAGTVIFALYVLGIAVAIGSAKLFRSTILPGESAAFIMELPPYRLPTLRGSMIQMWDRGSTYLKKAGGIILIGAVIIWALASNPPGVEYGSQESLVGIIGNMLSPAVEPLGLNGKIAVALIFGILAKEIVVSSLGVLYGAGEDAGSLTDALAADPGLGPASALALMVFALLYLPCIATLAVIRAETGSWRWTGFAVGYGVVIAWLLAFFAYQAGRLIWGI</sequence>
<evidence type="ECO:0000256" key="5">
    <source>
        <dbReference type="ARBA" id="ARBA00022519"/>
    </source>
</evidence>
<dbReference type="SUPFAM" id="SSF52540">
    <property type="entry name" value="P-loop containing nucleoside triphosphate hydrolases"/>
    <property type="match status" value="1"/>
</dbReference>
<proteinExistence type="predicted"/>
<keyword evidence="4" id="KW-0410">Iron transport</keyword>
<evidence type="ECO:0000256" key="6">
    <source>
        <dbReference type="ARBA" id="ARBA00022692"/>
    </source>
</evidence>
<dbReference type="InterPro" id="IPR011640">
    <property type="entry name" value="Fe2_transport_prot_B_C"/>
</dbReference>
<feature type="transmembrane region" description="Helical" evidence="14">
    <location>
        <begin position="505"/>
        <end position="524"/>
    </location>
</feature>
<evidence type="ECO:0000256" key="1">
    <source>
        <dbReference type="ARBA" id="ARBA00004429"/>
    </source>
</evidence>
<dbReference type="InterPro" id="IPR005225">
    <property type="entry name" value="Small_GTP-bd"/>
</dbReference>
<dbReference type="InterPro" id="IPR006073">
    <property type="entry name" value="GTP-bd"/>
</dbReference>
<dbReference type="GO" id="GO:0005886">
    <property type="term" value="C:plasma membrane"/>
    <property type="evidence" value="ECO:0007669"/>
    <property type="project" value="UniProtKB-SubCell"/>
</dbReference>
<keyword evidence="6 14" id="KW-0812">Transmembrane</keyword>
<dbReference type="Pfam" id="PF07670">
    <property type="entry name" value="Gate"/>
    <property type="match status" value="2"/>
</dbReference>
<evidence type="ECO:0000259" key="15">
    <source>
        <dbReference type="PROSITE" id="PS51711"/>
    </source>
</evidence>
<comment type="caution">
    <text evidence="16">The sequence shown here is derived from an EMBL/GenBank/DDBJ whole genome shotgun (WGS) entry which is preliminary data.</text>
</comment>
<evidence type="ECO:0000256" key="9">
    <source>
        <dbReference type="ARBA" id="ARBA00023004"/>
    </source>
</evidence>
<dbReference type="InterPro" id="IPR050860">
    <property type="entry name" value="FeoB_GTPase"/>
</dbReference>
<keyword evidence="2" id="KW-0813">Transport</keyword>
<dbReference type="CDD" id="cd01879">
    <property type="entry name" value="FeoB"/>
    <property type="match status" value="1"/>
</dbReference>
<dbReference type="Pfam" id="PF02421">
    <property type="entry name" value="FeoB_N"/>
    <property type="match status" value="1"/>
</dbReference>
<dbReference type="InterPro" id="IPR030389">
    <property type="entry name" value="G_FEOB_dom"/>
</dbReference>
<dbReference type="InterPro" id="IPR003373">
    <property type="entry name" value="Fe2_transport_prot-B"/>
</dbReference>
<feature type="domain" description="FeoB-type G" evidence="15">
    <location>
        <begin position="3"/>
        <end position="165"/>
    </location>
</feature>
<evidence type="ECO:0000256" key="14">
    <source>
        <dbReference type="SAM" id="Phobius"/>
    </source>
</evidence>
<accession>A0A0W8FGQ8</accession>
<feature type="transmembrane region" description="Helical" evidence="14">
    <location>
        <begin position="282"/>
        <end position="306"/>
    </location>
</feature>
<feature type="transmembrane region" description="Helical" evidence="14">
    <location>
        <begin position="631"/>
        <end position="654"/>
    </location>
</feature>
<feature type="transmembrane region" description="Helical" evidence="14">
    <location>
        <begin position="388"/>
        <end position="408"/>
    </location>
</feature>
<evidence type="ECO:0000313" key="16">
    <source>
        <dbReference type="EMBL" id="KUG20036.1"/>
    </source>
</evidence>
<keyword evidence="8 14" id="KW-1133">Transmembrane helix</keyword>
<reference evidence="16" key="1">
    <citation type="journal article" date="2015" name="Proc. Natl. Acad. Sci. U.S.A.">
        <title>Networks of energetic and metabolic interactions define dynamics in microbial communities.</title>
        <authorList>
            <person name="Embree M."/>
            <person name="Liu J.K."/>
            <person name="Al-Bassam M.M."/>
            <person name="Zengler K."/>
        </authorList>
    </citation>
    <scope>NUCLEOTIDE SEQUENCE</scope>
</reference>
<feature type="transmembrane region" description="Helical" evidence="14">
    <location>
        <begin position="420"/>
        <end position="441"/>
    </location>
</feature>
<dbReference type="PANTHER" id="PTHR43185">
    <property type="entry name" value="FERROUS IRON TRANSPORT PROTEIN B"/>
    <property type="match status" value="1"/>
</dbReference>
<dbReference type="NCBIfam" id="TIGR00231">
    <property type="entry name" value="small_GTP"/>
    <property type="match status" value="1"/>
</dbReference>
<keyword evidence="9" id="KW-0408">Iron</keyword>
<comment type="subcellular location">
    <subcellularLocation>
        <location evidence="1">Cell inner membrane</location>
        <topology evidence="1">Multi-pass membrane protein</topology>
    </subcellularLocation>
</comment>
<dbReference type="Pfam" id="PF17910">
    <property type="entry name" value="FeoB_Cyto"/>
    <property type="match status" value="1"/>
</dbReference>
<dbReference type="PROSITE" id="PS51711">
    <property type="entry name" value="G_FEOB"/>
    <property type="match status" value="1"/>
</dbReference>
<keyword evidence="11" id="KW-0342">GTP-binding</keyword>
<dbReference type="Gene3D" id="3.40.50.300">
    <property type="entry name" value="P-loop containing nucleotide triphosphate hydrolases"/>
    <property type="match status" value="1"/>
</dbReference>
<feature type="transmembrane region" description="Helical" evidence="14">
    <location>
        <begin position="559"/>
        <end position="584"/>
    </location>
</feature>
<dbReference type="Pfam" id="PF07664">
    <property type="entry name" value="FeoB_C"/>
    <property type="match status" value="1"/>
</dbReference>
<keyword evidence="10" id="KW-0406">Ion transport</keyword>
<feature type="transmembrane region" description="Helical" evidence="14">
    <location>
        <begin position="447"/>
        <end position="467"/>
    </location>
</feature>
<evidence type="ECO:0000256" key="13">
    <source>
        <dbReference type="ARBA" id="ARBA00031200"/>
    </source>
</evidence>
<dbReference type="InterPro" id="IPR011642">
    <property type="entry name" value="Gate_dom"/>
</dbReference>
<evidence type="ECO:0000256" key="8">
    <source>
        <dbReference type="ARBA" id="ARBA00022989"/>
    </source>
</evidence>
<dbReference type="NCBIfam" id="TIGR00437">
    <property type="entry name" value="feoB"/>
    <property type="match status" value="1"/>
</dbReference>
<dbReference type="FunFam" id="3.40.50.300:FF:000426">
    <property type="entry name" value="Ferrous iron transport protein B"/>
    <property type="match status" value="1"/>
</dbReference>
<evidence type="ECO:0000256" key="7">
    <source>
        <dbReference type="ARBA" id="ARBA00022741"/>
    </source>
</evidence>
<dbReference type="InterPro" id="IPR027417">
    <property type="entry name" value="P-loop_NTPase"/>
</dbReference>
<dbReference type="PANTHER" id="PTHR43185:SF1">
    <property type="entry name" value="FE(2+) TRANSPORTER FEOB"/>
    <property type="match status" value="1"/>
</dbReference>
<dbReference type="AlphaFoldDB" id="A0A0W8FGQ8"/>
<dbReference type="GO" id="GO:0015093">
    <property type="term" value="F:ferrous iron transmembrane transporter activity"/>
    <property type="evidence" value="ECO:0007669"/>
    <property type="project" value="InterPro"/>
</dbReference>
<evidence type="ECO:0000256" key="12">
    <source>
        <dbReference type="ARBA" id="ARBA00023136"/>
    </source>
</evidence>
<dbReference type="PRINTS" id="PR00326">
    <property type="entry name" value="GTP1OBG"/>
</dbReference>